<keyword evidence="1" id="KW-0472">Membrane</keyword>
<keyword evidence="1" id="KW-1133">Transmembrane helix</keyword>
<dbReference type="EMBL" id="JBHSSK010000001">
    <property type="protein sequence ID" value="MFC6205965.1"/>
    <property type="molecule type" value="Genomic_DNA"/>
</dbReference>
<keyword evidence="3" id="KW-1185">Reference proteome</keyword>
<gene>
    <name evidence="2" type="ORF">ACFP1G_00370</name>
</gene>
<comment type="caution">
    <text evidence="2">The sequence shown here is derived from an EMBL/GenBank/DDBJ whole genome shotgun (WGS) entry which is preliminary data.</text>
</comment>
<name>A0ABW1SNM3_9LACO</name>
<dbReference type="Proteomes" id="UP001596254">
    <property type="component" value="Unassembled WGS sequence"/>
</dbReference>
<evidence type="ECO:0000256" key="1">
    <source>
        <dbReference type="SAM" id="Phobius"/>
    </source>
</evidence>
<evidence type="ECO:0000313" key="3">
    <source>
        <dbReference type="Proteomes" id="UP001596254"/>
    </source>
</evidence>
<keyword evidence="1" id="KW-0812">Transmembrane</keyword>
<organism evidence="2 3">
    <name type="scientific">Levilactobacillus tongjiangensis</name>
    <dbReference type="NCBI Taxonomy" id="2486023"/>
    <lineage>
        <taxon>Bacteria</taxon>
        <taxon>Bacillati</taxon>
        <taxon>Bacillota</taxon>
        <taxon>Bacilli</taxon>
        <taxon>Lactobacillales</taxon>
        <taxon>Lactobacillaceae</taxon>
        <taxon>Levilactobacillus</taxon>
    </lineage>
</organism>
<sequence length="56" mass="6123">MNLKRVITGLIMAVVLLAITIGLSWATMGKRTVTQVNVHSAIEQPVRPRIPKVVSD</sequence>
<evidence type="ECO:0000313" key="2">
    <source>
        <dbReference type="EMBL" id="MFC6205965.1"/>
    </source>
</evidence>
<protein>
    <submittedName>
        <fullName evidence="2">Uncharacterized protein</fullName>
    </submittedName>
</protein>
<proteinExistence type="predicted"/>
<feature type="transmembrane region" description="Helical" evidence="1">
    <location>
        <begin position="6"/>
        <end position="26"/>
    </location>
</feature>
<dbReference type="RefSeq" id="WP_164508734.1">
    <property type="nucleotide sequence ID" value="NZ_JBHSSK010000001.1"/>
</dbReference>
<reference evidence="3" key="1">
    <citation type="journal article" date="2019" name="Int. J. Syst. Evol. Microbiol.">
        <title>The Global Catalogue of Microorganisms (GCM) 10K type strain sequencing project: providing services to taxonomists for standard genome sequencing and annotation.</title>
        <authorList>
            <consortium name="The Broad Institute Genomics Platform"/>
            <consortium name="The Broad Institute Genome Sequencing Center for Infectious Disease"/>
            <person name="Wu L."/>
            <person name="Ma J."/>
        </authorList>
    </citation>
    <scope>NUCLEOTIDE SEQUENCE [LARGE SCALE GENOMIC DNA]</scope>
    <source>
        <strain evidence="3">CCM 8905</strain>
    </source>
</reference>
<accession>A0ABW1SNM3</accession>